<dbReference type="GO" id="GO:0140359">
    <property type="term" value="F:ABC-type transporter activity"/>
    <property type="evidence" value="ECO:0007669"/>
    <property type="project" value="InterPro"/>
</dbReference>
<evidence type="ECO:0000256" key="4">
    <source>
        <dbReference type="ARBA" id="ARBA00023136"/>
    </source>
</evidence>
<dbReference type="RefSeq" id="WP_069688676.1">
    <property type="nucleotide sequence ID" value="NZ_CP017147.1"/>
</dbReference>
<gene>
    <name evidence="7" type="ORF">BHK69_02150</name>
</gene>
<dbReference type="Pfam" id="PF01061">
    <property type="entry name" value="ABC2_membrane"/>
    <property type="match status" value="1"/>
</dbReference>
<dbReference type="Proteomes" id="UP000094969">
    <property type="component" value="Chromosome"/>
</dbReference>
<evidence type="ECO:0000256" key="5">
    <source>
        <dbReference type="RuleBase" id="RU361157"/>
    </source>
</evidence>
<evidence type="ECO:0000256" key="1">
    <source>
        <dbReference type="ARBA" id="ARBA00004141"/>
    </source>
</evidence>
<dbReference type="EMBL" id="CP017147">
    <property type="protein sequence ID" value="AOO79453.1"/>
    <property type="molecule type" value="Genomic_DNA"/>
</dbReference>
<name>A0A1D7TWD8_9HYPH</name>
<keyword evidence="4 5" id="KW-0472">Membrane</keyword>
<protein>
    <recommendedName>
        <fullName evidence="5">Transport permease protein</fullName>
    </recommendedName>
</protein>
<accession>A0A1D7TWD8</accession>
<keyword evidence="3 5" id="KW-1133">Transmembrane helix</keyword>
<feature type="transmembrane region" description="Helical" evidence="5">
    <location>
        <begin position="146"/>
        <end position="167"/>
    </location>
</feature>
<keyword evidence="5" id="KW-0813">Transport</keyword>
<keyword evidence="8" id="KW-1185">Reference proteome</keyword>
<dbReference type="STRING" id="1526658.BHK69_02150"/>
<organism evidence="7 8">
    <name type="scientific">Bosea vaviloviae</name>
    <dbReference type="NCBI Taxonomy" id="1526658"/>
    <lineage>
        <taxon>Bacteria</taxon>
        <taxon>Pseudomonadati</taxon>
        <taxon>Pseudomonadota</taxon>
        <taxon>Alphaproteobacteria</taxon>
        <taxon>Hyphomicrobiales</taxon>
        <taxon>Boseaceae</taxon>
        <taxon>Bosea</taxon>
    </lineage>
</organism>
<feature type="transmembrane region" description="Helical" evidence="5">
    <location>
        <begin position="30"/>
        <end position="48"/>
    </location>
</feature>
<dbReference type="InterPro" id="IPR052522">
    <property type="entry name" value="ABC-2_transport_permease"/>
</dbReference>
<dbReference type="AlphaFoldDB" id="A0A1D7TWD8"/>
<reference evidence="7 8" key="1">
    <citation type="journal article" date="2015" name="Antonie Van Leeuwenhoek">
        <title>Bosea vaviloviae sp. nov., a new species of slow-growing rhizobia isolated from nodules of the relict species Vavilovia formosa (Stev.) Fed.</title>
        <authorList>
            <person name="Safronova V.I."/>
            <person name="Kuznetsova I.G."/>
            <person name="Sazanova A.L."/>
            <person name="Kimeklis A.K."/>
            <person name="Belimov A.A."/>
            <person name="Andronov E.E."/>
            <person name="Pinaev A.G."/>
            <person name="Chizhevskaya E.P."/>
            <person name="Pukhaev A.R."/>
            <person name="Popov K.P."/>
            <person name="Willems A."/>
            <person name="Tikhonovich I.A."/>
        </authorList>
    </citation>
    <scope>NUCLEOTIDE SEQUENCE [LARGE SCALE GENOMIC DNA]</scope>
    <source>
        <strain evidence="7 8">Vaf18</strain>
    </source>
</reference>
<dbReference type="InterPro" id="IPR000412">
    <property type="entry name" value="ABC_2_transport"/>
</dbReference>
<dbReference type="InterPro" id="IPR047817">
    <property type="entry name" value="ABC2_TM_bact-type"/>
</dbReference>
<evidence type="ECO:0000256" key="2">
    <source>
        <dbReference type="ARBA" id="ARBA00022692"/>
    </source>
</evidence>
<comment type="subcellular location">
    <subcellularLocation>
        <location evidence="5">Cell inner membrane</location>
        <topology evidence="5">Multi-pass membrane protein</topology>
    </subcellularLocation>
    <subcellularLocation>
        <location evidence="1">Membrane</location>
        <topology evidence="1">Multi-pass membrane protein</topology>
    </subcellularLocation>
</comment>
<comment type="similarity">
    <text evidence="5">Belongs to the ABC-2 integral membrane protein family.</text>
</comment>
<dbReference type="PIRSF" id="PIRSF006648">
    <property type="entry name" value="DrrB"/>
    <property type="match status" value="1"/>
</dbReference>
<evidence type="ECO:0000256" key="3">
    <source>
        <dbReference type="ARBA" id="ARBA00022989"/>
    </source>
</evidence>
<feature type="transmembrane region" description="Helical" evidence="5">
    <location>
        <begin position="60"/>
        <end position="88"/>
    </location>
</feature>
<feature type="transmembrane region" description="Helical" evidence="5">
    <location>
        <begin position="227"/>
        <end position="251"/>
    </location>
</feature>
<keyword evidence="2 5" id="KW-0812">Transmembrane</keyword>
<evidence type="ECO:0000313" key="7">
    <source>
        <dbReference type="EMBL" id="AOO79453.1"/>
    </source>
</evidence>
<dbReference type="OrthoDB" id="9804001at2"/>
<evidence type="ECO:0000259" key="6">
    <source>
        <dbReference type="PROSITE" id="PS51012"/>
    </source>
</evidence>
<dbReference type="PANTHER" id="PTHR43332">
    <property type="entry name" value="INNER MEMBRANE TRANSPORT PERMEASE YADH-RELATED"/>
    <property type="match status" value="1"/>
</dbReference>
<dbReference type="PROSITE" id="PS51012">
    <property type="entry name" value="ABC_TM2"/>
    <property type="match status" value="1"/>
</dbReference>
<keyword evidence="5" id="KW-1003">Cell membrane</keyword>
<dbReference type="PRINTS" id="PR00164">
    <property type="entry name" value="ABC2TRNSPORT"/>
</dbReference>
<sequence length="259" mass="28464">MTAAIVNWHAIRAIYLFEMARTWRTPLQSIVSPVISTSLYFIVFGGAIGSHMPVIGGVPYGAFIVPGLIMLSLLTQSIANASFAIYFPKFTGTIYELLSAPVAWWETVIAYVGAAATKSILLGLIILLTASFFVPEIRIEHPFFMLLFLALTATTFSLFGFIIGIWADGFERLQVVPLLIVTPLTFLGGSFYSIDMLPGFWRTVALFNPVVYLISGFRWSFYGVADVGLGVSLGMTLVFLAACIAVVGWIFRTGYRLKN</sequence>
<dbReference type="GO" id="GO:0043190">
    <property type="term" value="C:ATP-binding cassette (ABC) transporter complex"/>
    <property type="evidence" value="ECO:0007669"/>
    <property type="project" value="InterPro"/>
</dbReference>
<dbReference type="PANTHER" id="PTHR43332:SF1">
    <property type="entry name" value="TRANSPORT PERMEASE PROTEIN"/>
    <property type="match status" value="1"/>
</dbReference>
<feature type="domain" description="ABC transmembrane type-2" evidence="6">
    <location>
        <begin position="24"/>
        <end position="254"/>
    </location>
</feature>
<feature type="transmembrane region" description="Helical" evidence="5">
    <location>
        <begin position="204"/>
        <end position="221"/>
    </location>
</feature>
<evidence type="ECO:0000313" key="8">
    <source>
        <dbReference type="Proteomes" id="UP000094969"/>
    </source>
</evidence>
<dbReference type="InterPro" id="IPR013525">
    <property type="entry name" value="ABC2_TM"/>
</dbReference>
<feature type="transmembrane region" description="Helical" evidence="5">
    <location>
        <begin position="108"/>
        <end position="134"/>
    </location>
</feature>
<proteinExistence type="inferred from homology"/>
<dbReference type="KEGG" id="bvv:BHK69_02150"/>
<feature type="transmembrane region" description="Helical" evidence="5">
    <location>
        <begin position="173"/>
        <end position="192"/>
    </location>
</feature>